<feature type="compositionally biased region" description="Low complexity" evidence="2">
    <location>
        <begin position="30"/>
        <end position="43"/>
    </location>
</feature>
<evidence type="ECO:0008006" key="7">
    <source>
        <dbReference type="Google" id="ProtNLM"/>
    </source>
</evidence>
<feature type="domain" description="Cwf19-like C-terminal" evidence="4">
    <location>
        <begin position="598"/>
        <end position="726"/>
    </location>
</feature>
<evidence type="ECO:0000313" key="6">
    <source>
        <dbReference type="Proteomes" id="UP000030693"/>
    </source>
</evidence>
<dbReference type="SUPFAM" id="SSF54197">
    <property type="entry name" value="HIT-like"/>
    <property type="match status" value="1"/>
</dbReference>
<protein>
    <recommendedName>
        <fullName evidence="7">Cwf19-like C-terminal domain-containing protein</fullName>
    </recommendedName>
</protein>
<keyword evidence="6" id="KW-1185">Reference proteome</keyword>
<feature type="region of interest" description="Disordered" evidence="2">
    <location>
        <begin position="437"/>
        <end position="461"/>
    </location>
</feature>
<feature type="compositionally biased region" description="Low complexity" evidence="2">
    <location>
        <begin position="160"/>
        <end position="172"/>
    </location>
</feature>
<feature type="compositionally biased region" description="Basic residues" evidence="2">
    <location>
        <begin position="56"/>
        <end position="87"/>
    </location>
</feature>
<dbReference type="OrthoDB" id="2113965at2759"/>
<dbReference type="Gene3D" id="3.30.428.10">
    <property type="entry name" value="HIT-like"/>
    <property type="match status" value="1"/>
</dbReference>
<evidence type="ECO:0000256" key="2">
    <source>
        <dbReference type="SAM" id="MobiDB-lite"/>
    </source>
</evidence>
<sequence>MSSYDDSSFLASLEAPDEDFGSMFQEKRSSSSSSSSRRSSSRSAISGREAGTSDGRRRRSSGRSRTERRRRSGSPSRRRSGGRRRSRSPSTDSDDDNAAGGSSSDEEPRSRKRSRRSDRTHDTRDRHRRRRRRSGRLSTDSEGSDSDSDSSSSDSDDRPAMTPASAATTAAPQPEREDWMNMSSFGERYLFSSKVVSAREESANELRKHVGFVDMGGSTLRPRAPAPVVSDGGLSWKQRKLARARARAQESGRSLTEVWLEMGETPESLEELTAGSATGRPSDEQPGVRVSAGASGPRTTARTDYTMAIKDKLLAPSATSQGGYGGFAPDLIDGTNQRRGDHIFAPVTAPLSVSPPGSPDRGASPAGPVSSASESRGSGPAASGAVAGPAAPAAAPAAPAAPAALSVTERNKLAARIMRAEMKGDHALAQTLKAKLDPGPAAAPARASAPAADSHQPEGDSNVRVISAPMAALERLRQQDAAFVPSQVPGPNRPVATHDRHGNRVAYAGENSAESDLSTDELLRRERLLAAVARQSSSRDTDSPDAEFARNIARNRRYTDNLDYQDDNADLLAVAPRRARAKDHAKETEKSRQRAISDLQREERLHNRCWYCVDSPQYRPHLTISSGFHAYLALPRQGQLAPGHCLLVPRAHVPSSLALQDDDDCLVELRNFKKSLIQAFAARGLSCLFIERGEGTTEEGSRRRHGIIECIPLPEEAYDEAPIFFKKALLESDETWSQHRKVIDVRPRSAFVVNQGEHAGAAPTSFGLRRAVPPNLPFFFVEFSLDSGMAHIIEDRSRFPDDFGYSVVGGLLDMDESEWRRSRRRPDEASAAAEARRIGDFRQIWAPYDWTRALQAPPGAG</sequence>
<reference evidence="5" key="1">
    <citation type="submission" date="2013-04" db="EMBL/GenBank/DDBJ databases">
        <title>The Genome Sequence of Fonticula alba ATCC 38817.</title>
        <authorList>
            <consortium name="The Broad Institute Genomics Platform"/>
            <person name="Russ C."/>
            <person name="Cuomo C."/>
            <person name="Burger G."/>
            <person name="Gray M.W."/>
            <person name="Holland P.W.H."/>
            <person name="King N."/>
            <person name="Lang F.B.F."/>
            <person name="Roger A.J."/>
            <person name="Ruiz-Trillo I."/>
            <person name="Brown M."/>
            <person name="Walker B."/>
            <person name="Young S."/>
            <person name="Zeng Q."/>
            <person name="Gargeya S."/>
            <person name="Fitzgerald M."/>
            <person name="Haas B."/>
            <person name="Abouelleil A."/>
            <person name="Allen A.W."/>
            <person name="Alvarado L."/>
            <person name="Arachchi H.M."/>
            <person name="Berlin A.M."/>
            <person name="Chapman S.B."/>
            <person name="Gainer-Dewar J."/>
            <person name="Goldberg J."/>
            <person name="Griggs A."/>
            <person name="Gujja S."/>
            <person name="Hansen M."/>
            <person name="Howarth C."/>
            <person name="Imamovic A."/>
            <person name="Ireland A."/>
            <person name="Larimer J."/>
            <person name="McCowan C."/>
            <person name="Murphy C."/>
            <person name="Pearson M."/>
            <person name="Poon T.W."/>
            <person name="Priest M."/>
            <person name="Roberts A."/>
            <person name="Saif S."/>
            <person name="Shea T."/>
            <person name="Sisk P."/>
            <person name="Sykes S."/>
            <person name="Wortman J."/>
            <person name="Nusbaum C."/>
            <person name="Birren B."/>
        </authorList>
    </citation>
    <scope>NUCLEOTIDE SEQUENCE [LARGE SCALE GENOMIC DNA]</scope>
    <source>
        <strain evidence="5">ATCC 38817</strain>
    </source>
</reference>
<dbReference type="GeneID" id="20526950"/>
<proteinExistence type="inferred from homology"/>
<dbReference type="GO" id="GO:0071014">
    <property type="term" value="C:post-mRNA release spliceosomal complex"/>
    <property type="evidence" value="ECO:0007669"/>
    <property type="project" value="TreeGrafter"/>
</dbReference>
<dbReference type="STRING" id="691883.A0A058ZCW3"/>
<comment type="similarity">
    <text evidence="1">Belongs to the CWF19 family.</text>
</comment>
<dbReference type="InterPro" id="IPR040194">
    <property type="entry name" value="Cwf19-like"/>
</dbReference>
<dbReference type="InterPro" id="IPR006768">
    <property type="entry name" value="Cwf19-like_C_dom-1"/>
</dbReference>
<dbReference type="RefSeq" id="XP_009494400.1">
    <property type="nucleotide sequence ID" value="XM_009496125.1"/>
</dbReference>
<feature type="region of interest" description="Disordered" evidence="2">
    <location>
        <begin position="347"/>
        <end position="393"/>
    </location>
</feature>
<dbReference type="AlphaFoldDB" id="A0A058ZCW3"/>
<feature type="compositionally biased region" description="Polar residues" evidence="2">
    <location>
        <begin position="1"/>
        <end position="10"/>
    </location>
</feature>
<evidence type="ECO:0000259" key="3">
    <source>
        <dbReference type="Pfam" id="PF04676"/>
    </source>
</evidence>
<evidence type="ECO:0000256" key="1">
    <source>
        <dbReference type="ARBA" id="ARBA00006795"/>
    </source>
</evidence>
<accession>A0A058ZCW3</accession>
<dbReference type="eggNOG" id="KOG2477">
    <property type="taxonomic scope" value="Eukaryota"/>
</dbReference>
<dbReference type="GO" id="GO:0000398">
    <property type="term" value="P:mRNA splicing, via spliceosome"/>
    <property type="evidence" value="ECO:0007669"/>
    <property type="project" value="TreeGrafter"/>
</dbReference>
<name>A0A058ZCW3_FONAL</name>
<feature type="compositionally biased region" description="Low complexity" evidence="2">
    <location>
        <begin position="362"/>
        <end position="393"/>
    </location>
</feature>
<feature type="region of interest" description="Disordered" evidence="2">
    <location>
        <begin position="265"/>
        <end position="301"/>
    </location>
</feature>
<dbReference type="Pfam" id="PF04677">
    <property type="entry name" value="CwfJ_C_1"/>
    <property type="match status" value="1"/>
</dbReference>
<dbReference type="PANTHER" id="PTHR12072">
    <property type="entry name" value="CWF19, CELL CYCLE CONTROL PROTEIN"/>
    <property type="match status" value="1"/>
</dbReference>
<feature type="region of interest" description="Disordered" evidence="2">
    <location>
        <begin position="1"/>
        <end position="180"/>
    </location>
</feature>
<dbReference type="PANTHER" id="PTHR12072:SF5">
    <property type="entry name" value="CWF19-LIKE PROTEIN 2"/>
    <property type="match status" value="1"/>
</dbReference>
<dbReference type="InterPro" id="IPR036265">
    <property type="entry name" value="HIT-like_sf"/>
</dbReference>
<evidence type="ECO:0000259" key="4">
    <source>
        <dbReference type="Pfam" id="PF04677"/>
    </source>
</evidence>
<dbReference type="Proteomes" id="UP000030693">
    <property type="component" value="Unassembled WGS sequence"/>
</dbReference>
<gene>
    <name evidence="5" type="ORF">H696_02225</name>
</gene>
<organism evidence="5">
    <name type="scientific">Fonticula alba</name>
    <name type="common">Slime mold</name>
    <dbReference type="NCBI Taxonomy" id="691883"/>
    <lineage>
        <taxon>Eukaryota</taxon>
        <taxon>Rotosphaerida</taxon>
        <taxon>Fonticulaceae</taxon>
        <taxon>Fonticula</taxon>
    </lineage>
</organism>
<dbReference type="Pfam" id="PF04676">
    <property type="entry name" value="CwfJ_C_2"/>
    <property type="match status" value="1"/>
</dbReference>
<evidence type="ECO:0000313" key="5">
    <source>
        <dbReference type="EMBL" id="KCV71277.1"/>
    </source>
</evidence>
<dbReference type="EMBL" id="KB932203">
    <property type="protein sequence ID" value="KCV71277.1"/>
    <property type="molecule type" value="Genomic_DNA"/>
</dbReference>
<feature type="compositionally biased region" description="Low complexity" evidence="2">
    <location>
        <begin position="438"/>
        <end position="452"/>
    </location>
</feature>
<feature type="domain" description="Cwf19-like protein C-terminal" evidence="3">
    <location>
        <begin position="736"/>
        <end position="851"/>
    </location>
</feature>
<dbReference type="InterPro" id="IPR006767">
    <property type="entry name" value="Cwf19-like_C_dom-2"/>
</dbReference>
<feature type="compositionally biased region" description="Basic residues" evidence="2">
    <location>
        <begin position="126"/>
        <end position="135"/>
    </location>
</feature>